<evidence type="ECO:0000313" key="3">
    <source>
        <dbReference type="Proteomes" id="UP000707731"/>
    </source>
</evidence>
<dbReference type="EMBL" id="JADLQN010000004">
    <property type="protein sequence ID" value="MBF6357083.1"/>
    <property type="molecule type" value="Genomic_DNA"/>
</dbReference>
<reference evidence="2 3" key="1">
    <citation type="submission" date="2020-10" db="EMBL/GenBank/DDBJ databases">
        <title>Identification of Nocardia species via Next-generation sequencing and recognition of intraspecies genetic diversity.</title>
        <authorList>
            <person name="Li P."/>
            <person name="Li P."/>
            <person name="Lu B."/>
        </authorList>
    </citation>
    <scope>NUCLEOTIDE SEQUENCE [LARGE SCALE GENOMIC DNA]</scope>
    <source>
        <strain evidence="2 3">BJ06-0143</strain>
    </source>
</reference>
<keyword evidence="1" id="KW-1133">Transmembrane helix</keyword>
<keyword evidence="3" id="KW-1185">Reference proteome</keyword>
<evidence type="ECO:0000313" key="2">
    <source>
        <dbReference type="EMBL" id="MBF6357083.1"/>
    </source>
</evidence>
<evidence type="ECO:0008006" key="4">
    <source>
        <dbReference type="Google" id="ProtNLM"/>
    </source>
</evidence>
<dbReference type="RefSeq" id="WP_195004121.1">
    <property type="nucleotide sequence ID" value="NZ_JADLQN010000004.1"/>
</dbReference>
<evidence type="ECO:0000256" key="1">
    <source>
        <dbReference type="SAM" id="Phobius"/>
    </source>
</evidence>
<feature type="transmembrane region" description="Helical" evidence="1">
    <location>
        <begin position="36"/>
        <end position="55"/>
    </location>
</feature>
<accession>A0ABS0DF34</accession>
<gene>
    <name evidence="2" type="ORF">IU449_21475</name>
</gene>
<comment type="caution">
    <text evidence="2">The sequence shown here is derived from an EMBL/GenBank/DDBJ whole genome shotgun (WGS) entry which is preliminary data.</text>
</comment>
<dbReference type="Proteomes" id="UP000707731">
    <property type="component" value="Unassembled WGS sequence"/>
</dbReference>
<keyword evidence="1" id="KW-0472">Membrane</keyword>
<name>A0ABS0DF34_9NOCA</name>
<proteinExistence type="predicted"/>
<protein>
    <recommendedName>
        <fullName evidence="4">Integral membrane protein</fullName>
    </recommendedName>
</protein>
<feature type="transmembrane region" description="Helical" evidence="1">
    <location>
        <begin position="75"/>
        <end position="96"/>
    </location>
</feature>
<organism evidence="2 3">
    <name type="scientific">Nocardia higoensis</name>
    <dbReference type="NCBI Taxonomy" id="228599"/>
    <lineage>
        <taxon>Bacteria</taxon>
        <taxon>Bacillati</taxon>
        <taxon>Actinomycetota</taxon>
        <taxon>Actinomycetes</taxon>
        <taxon>Mycobacteriales</taxon>
        <taxon>Nocardiaceae</taxon>
        <taxon>Nocardia</taxon>
    </lineage>
</organism>
<sequence length="97" mass="9951">MILATALDTAAALDTLAQIGNPTPEAPPMSDKILQLVRYLTWFVLLAGICAIIYAGGRFAWEKWSGGGLESPKMVAGAMIGGAVATSAGTIMNAVIG</sequence>
<keyword evidence="1" id="KW-0812">Transmembrane</keyword>